<evidence type="ECO:0000313" key="2">
    <source>
        <dbReference type="EMBL" id="AEW03628.1"/>
    </source>
</evidence>
<dbReference type="EMBL" id="CP003179">
    <property type="protein sequence ID" value="AEW03628.1"/>
    <property type="molecule type" value="Genomic_DNA"/>
</dbReference>
<dbReference type="AlphaFoldDB" id="G8TV47"/>
<dbReference type="HOGENOM" id="CLU_692464_0_0_9"/>
<protein>
    <recommendedName>
        <fullName evidence="1">Zorya protein ZorC EH domain-containing protein</fullName>
    </recommendedName>
</protein>
<reference evidence="3" key="1">
    <citation type="submission" date="2011-12" db="EMBL/GenBank/DDBJ databases">
        <title>The complete genome of chromosome of Sulfobacillus acidophilus DSM 10332.</title>
        <authorList>
            <person name="Lucas S."/>
            <person name="Han J."/>
            <person name="Lapidus A."/>
            <person name="Bruce D."/>
            <person name="Goodwin L."/>
            <person name="Pitluck S."/>
            <person name="Peters L."/>
            <person name="Kyrpides N."/>
            <person name="Mavromatis K."/>
            <person name="Ivanova N."/>
            <person name="Mikhailova N."/>
            <person name="Chertkov O."/>
            <person name="Saunders E."/>
            <person name="Detter J.C."/>
            <person name="Tapia R."/>
            <person name="Han C."/>
            <person name="Land M."/>
            <person name="Hauser L."/>
            <person name="Markowitz V."/>
            <person name="Cheng J.-F."/>
            <person name="Hugenholtz P."/>
            <person name="Woyke T."/>
            <person name="Wu D."/>
            <person name="Pukall R."/>
            <person name="Gehrich-Schroeter G."/>
            <person name="Schneider S."/>
            <person name="Klenk H.-P."/>
            <person name="Eisen J.A."/>
        </authorList>
    </citation>
    <scope>NUCLEOTIDE SEQUENCE [LARGE SCALE GENOMIC DNA]</scope>
    <source>
        <strain evidence="3">ATCC 700253 / DSM 10332 / NAL</strain>
    </source>
</reference>
<sequence length="398" mass="46227">MSRPHGFRFEPVGLRAVRETLEQEYTTDRTKGQRLGMLFQSRLDTLLRMLGPLDTVVQIRQWAEGLEPVDVYVLLVHFPQLPEPVRPKILAVALVHPDPVAAWVAWDHFVKWPRDPELVKLVSVYVNQHRVTPWWDAVQDGNFRMDLMKAFSRSAPLGPLAKILDDHGIGSGTPLMGLHWGDPLSDELITQILTSSALPEWERHLADSEFPWSEWLWELDQRARERAQAVLSQYLTVFSWMNFDGTLLRRFIQRWGNPETTSGPWTGLSAEARRKLIHWVHQAKLQQFFHQDNARFQFWRGYLERCLHVTVLEKDTPRAAVVLDFGDVVAVEFAQTGNACYVYQKSDYERIRQRMVKSTDLKDSNQALLRLIHSGYWQGTFSYDLAQYIQIPKNRGAR</sequence>
<dbReference type="Proteomes" id="UP000005439">
    <property type="component" value="Chromosome"/>
</dbReference>
<dbReference type="InterPro" id="IPR028943">
    <property type="entry name" value="ZorC_EH_Signature_dom"/>
</dbReference>
<dbReference type="PATRIC" id="fig|679936.5.peg.58"/>
<proteinExistence type="predicted"/>
<feature type="domain" description="Zorya protein ZorC EH" evidence="1">
    <location>
        <begin position="222"/>
        <end position="381"/>
    </location>
</feature>
<keyword evidence="3" id="KW-1185">Reference proteome</keyword>
<accession>G8TV47</accession>
<name>G8TV47_SULAD</name>
<evidence type="ECO:0000313" key="3">
    <source>
        <dbReference type="Proteomes" id="UP000005439"/>
    </source>
</evidence>
<organism evidence="2 3">
    <name type="scientific">Sulfobacillus acidophilus (strain ATCC 700253 / DSM 10332 / NAL)</name>
    <dbReference type="NCBI Taxonomy" id="679936"/>
    <lineage>
        <taxon>Bacteria</taxon>
        <taxon>Bacillati</taxon>
        <taxon>Bacillota</taxon>
        <taxon>Clostridia</taxon>
        <taxon>Eubacteriales</taxon>
        <taxon>Clostridiales Family XVII. Incertae Sedis</taxon>
        <taxon>Sulfobacillus</taxon>
    </lineage>
</organism>
<evidence type="ECO:0000259" key="1">
    <source>
        <dbReference type="Pfam" id="PF15611"/>
    </source>
</evidence>
<dbReference type="Pfam" id="PF15611">
    <property type="entry name" value="EH_Signature"/>
    <property type="match status" value="1"/>
</dbReference>
<dbReference type="KEGG" id="sap:Sulac_0054"/>
<gene>
    <name evidence="2" type="ordered locus">Sulac_0054</name>
</gene>
<reference evidence="2 3" key="2">
    <citation type="journal article" date="2012" name="Stand. Genomic Sci.">
        <title>Complete genome sequence of the moderately thermophilic mineral-sulfide-oxidizing firmicute Sulfobacillus acidophilus type strain (NAL(T)).</title>
        <authorList>
            <person name="Anderson I."/>
            <person name="Chertkov O."/>
            <person name="Chen A."/>
            <person name="Saunders E."/>
            <person name="Lapidus A."/>
            <person name="Nolan M."/>
            <person name="Lucas S."/>
            <person name="Hammon N."/>
            <person name="Deshpande S."/>
            <person name="Cheng J.F."/>
            <person name="Han C."/>
            <person name="Tapia R."/>
            <person name="Goodwin L.A."/>
            <person name="Pitluck S."/>
            <person name="Liolios K."/>
            <person name="Pagani I."/>
            <person name="Ivanova N."/>
            <person name="Mikhailova N."/>
            <person name="Pati A."/>
            <person name="Palaniappan K."/>
            <person name="Land M."/>
            <person name="Pan C."/>
            <person name="Rohde M."/>
            <person name="Pukall R."/>
            <person name="Goker M."/>
            <person name="Detter J.C."/>
            <person name="Woyke T."/>
            <person name="Bristow J."/>
            <person name="Eisen J.A."/>
            <person name="Markowitz V."/>
            <person name="Hugenholtz P."/>
            <person name="Kyrpides N.C."/>
            <person name="Klenk H.P."/>
            <person name="Mavromatis K."/>
        </authorList>
    </citation>
    <scope>NUCLEOTIDE SEQUENCE [LARGE SCALE GENOMIC DNA]</scope>
    <source>
        <strain evidence="3">ATCC 700253 / DSM 10332 / NAL</strain>
    </source>
</reference>
<dbReference type="STRING" id="679936.Sulac_0054"/>